<dbReference type="SUPFAM" id="SSF102114">
    <property type="entry name" value="Radical SAM enzymes"/>
    <property type="match status" value="1"/>
</dbReference>
<accession>A0A0U1Q2D6</accession>
<dbReference type="PATRIC" id="fig|1610491.3.peg.559"/>
<dbReference type="RefSeq" id="WP_046740848.1">
    <property type="nucleotide sequence ID" value="NZ_LBNQ01000012.1"/>
</dbReference>
<dbReference type="Proteomes" id="UP000050580">
    <property type="component" value="Unassembled WGS sequence"/>
</dbReference>
<dbReference type="SFLD" id="SFLDG01102">
    <property type="entry name" value="Uncharacterised_Radical_SAM_Su"/>
    <property type="match status" value="1"/>
</dbReference>
<keyword evidence="7" id="KW-1185">Reference proteome</keyword>
<dbReference type="InterPro" id="IPR023874">
    <property type="entry name" value="DNA_rSAM_put"/>
</dbReference>
<sequence>MDLHRKLFILADAAKYDASCSSSGARGRDSRGGKGMGSTEGMGICHSYTPDGRCISLLKVLLTNFCIYDCLYCINRKSSNVQRARFSVQEVVDLTLDFYRRNCIEGLFLSSGIIRSPDYTMEQLVRVARCLREAHDFRGYIHLKTIPDAAPELIEQAGRYADRLSINVELPTVQGLQQLAPEKKAETIRHAMGFVAGRLAARRSDVVGARPVSLGVGQTATRARPPRFSPAGQTTQMIVGADRASDADILAASSVLYGDFGLRRVYYSAFSPIPDAAQALPAIAPPLVREHRLYQADWLVRFYGFRHGEITQGLPQGMLDLELDPKLAWALANRQSFPVVLDRAPREMLLRVPGLGVKSVQLLLKTRRVRSIRLEDLERLRVPLAKVLPFVELTGHHPGATLEDAHLRQRLLAHGQHSAFLKQSALQPARTQPQGAAQLALF</sequence>
<dbReference type="PANTHER" id="PTHR21180:SF9">
    <property type="entry name" value="TYPE II SECRETION SYSTEM PROTEIN K"/>
    <property type="match status" value="1"/>
</dbReference>
<dbReference type="NCBIfam" id="TIGR03916">
    <property type="entry name" value="rSAM_link_UDG"/>
    <property type="match status" value="1"/>
</dbReference>
<organism evidence="6 7">
    <name type="scientific">Lampropedia cohaerens</name>
    <dbReference type="NCBI Taxonomy" id="1610491"/>
    <lineage>
        <taxon>Bacteria</taxon>
        <taxon>Pseudomonadati</taxon>
        <taxon>Pseudomonadota</taxon>
        <taxon>Betaproteobacteria</taxon>
        <taxon>Burkholderiales</taxon>
        <taxon>Comamonadaceae</taxon>
        <taxon>Lampropedia</taxon>
    </lineage>
</organism>
<dbReference type="InterPro" id="IPR051675">
    <property type="entry name" value="Endo/Exo/Phosphatase_dom_1"/>
</dbReference>
<evidence type="ECO:0000256" key="5">
    <source>
        <dbReference type="ARBA" id="ARBA00023014"/>
    </source>
</evidence>
<dbReference type="GO" id="GO:0046872">
    <property type="term" value="F:metal ion binding"/>
    <property type="evidence" value="ECO:0007669"/>
    <property type="project" value="UniProtKB-KW"/>
</dbReference>
<keyword evidence="4" id="KW-0408">Iron</keyword>
<dbReference type="InterPro" id="IPR013785">
    <property type="entry name" value="Aldolase_TIM"/>
</dbReference>
<dbReference type="InterPro" id="IPR007197">
    <property type="entry name" value="rSAM"/>
</dbReference>
<name>A0A0U1Q2D6_9BURK</name>
<dbReference type="InterPro" id="IPR010994">
    <property type="entry name" value="RuvA_2-like"/>
</dbReference>
<dbReference type="SFLD" id="SFLDS00029">
    <property type="entry name" value="Radical_SAM"/>
    <property type="match status" value="1"/>
</dbReference>
<comment type="cofactor">
    <cofactor evidence="1">
        <name>[4Fe-4S] cluster</name>
        <dbReference type="ChEBI" id="CHEBI:49883"/>
    </cofactor>
</comment>
<dbReference type="AlphaFoldDB" id="A0A0U1Q2D6"/>
<evidence type="ECO:0000256" key="4">
    <source>
        <dbReference type="ARBA" id="ARBA00023004"/>
    </source>
</evidence>
<dbReference type="Gene3D" id="3.20.20.70">
    <property type="entry name" value="Aldolase class I"/>
    <property type="match status" value="1"/>
</dbReference>
<evidence type="ECO:0000256" key="1">
    <source>
        <dbReference type="ARBA" id="ARBA00001966"/>
    </source>
</evidence>
<reference evidence="6 7" key="1">
    <citation type="submission" date="2015-05" db="EMBL/GenBank/DDBJ databases">
        <title>Draft genome sequence of Lampropedia sp. CT6, isolated from the microbial mat of a hot water spring, located at Manikaran, India.</title>
        <authorList>
            <person name="Tripathi C."/>
            <person name="Rani P."/>
            <person name="Mahato N.K."/>
            <person name="Lal R."/>
        </authorList>
    </citation>
    <scope>NUCLEOTIDE SEQUENCE [LARGE SCALE GENOMIC DNA]</scope>
    <source>
        <strain evidence="6 7">CT6</strain>
    </source>
</reference>
<dbReference type="PANTHER" id="PTHR21180">
    <property type="entry name" value="ENDONUCLEASE/EXONUCLEASE/PHOSPHATASE FAMILY DOMAIN-CONTAINING PROTEIN 1"/>
    <property type="match status" value="1"/>
</dbReference>
<evidence type="ECO:0000313" key="7">
    <source>
        <dbReference type="Proteomes" id="UP000050580"/>
    </source>
</evidence>
<dbReference type="OrthoDB" id="9801154at2"/>
<protein>
    <submittedName>
        <fullName evidence="6">Biotin synthase</fullName>
    </submittedName>
</protein>
<dbReference type="STRING" id="1610491.AAV94_02665"/>
<dbReference type="GO" id="GO:0003824">
    <property type="term" value="F:catalytic activity"/>
    <property type="evidence" value="ECO:0007669"/>
    <property type="project" value="InterPro"/>
</dbReference>
<comment type="caution">
    <text evidence="6">The sequence shown here is derived from an EMBL/GenBank/DDBJ whole genome shotgun (WGS) entry which is preliminary data.</text>
</comment>
<keyword evidence="2" id="KW-0949">S-adenosyl-L-methionine</keyword>
<evidence type="ECO:0000256" key="3">
    <source>
        <dbReference type="ARBA" id="ARBA00022723"/>
    </source>
</evidence>
<dbReference type="SUPFAM" id="SSF47781">
    <property type="entry name" value="RuvA domain 2-like"/>
    <property type="match status" value="1"/>
</dbReference>
<gene>
    <name evidence="6" type="ORF">AAV94_02665</name>
</gene>
<keyword evidence="5" id="KW-0411">Iron-sulfur</keyword>
<dbReference type="GO" id="GO:0051536">
    <property type="term" value="F:iron-sulfur cluster binding"/>
    <property type="evidence" value="ECO:0007669"/>
    <property type="project" value="UniProtKB-KW"/>
</dbReference>
<dbReference type="EMBL" id="LBNQ01000012">
    <property type="protein sequence ID" value="KKW68920.1"/>
    <property type="molecule type" value="Genomic_DNA"/>
</dbReference>
<evidence type="ECO:0000256" key="2">
    <source>
        <dbReference type="ARBA" id="ARBA00022691"/>
    </source>
</evidence>
<evidence type="ECO:0000313" key="6">
    <source>
        <dbReference type="EMBL" id="KKW68920.1"/>
    </source>
</evidence>
<keyword evidence="3" id="KW-0479">Metal-binding</keyword>
<dbReference type="InterPro" id="IPR058240">
    <property type="entry name" value="rSAM_sf"/>
</dbReference>
<proteinExistence type="predicted"/>